<evidence type="ECO:0000313" key="5">
    <source>
        <dbReference type="EMBL" id="KAJ3042921.1"/>
    </source>
</evidence>
<evidence type="ECO:0000256" key="1">
    <source>
        <dbReference type="ARBA" id="ARBA00005228"/>
    </source>
</evidence>
<keyword evidence="3" id="KW-0720">Serine protease</keyword>
<dbReference type="InterPro" id="IPR001375">
    <property type="entry name" value="Peptidase_S9_cat"/>
</dbReference>
<name>A0AAD5X122_9FUNG</name>
<dbReference type="Pfam" id="PF00326">
    <property type="entry name" value="Peptidase_S9"/>
    <property type="match status" value="1"/>
</dbReference>
<dbReference type="EC" id="3.4.21.-" evidence="3"/>
<comment type="caution">
    <text evidence="5">The sequence shown here is derived from an EMBL/GenBank/DDBJ whole genome shotgun (WGS) entry which is preliminary data.</text>
</comment>
<dbReference type="InterPro" id="IPR029058">
    <property type="entry name" value="AB_hydrolase_fold"/>
</dbReference>
<keyword evidence="6" id="KW-1185">Reference proteome</keyword>
<sequence length="108" mass="12023">YEWGNPLHNKTILTSMLSYSPYNNIHPKPLPSILITGGLNDPRVPYWEPAKCAAKLRAHKTNPGLEKDVTGQGDTPLLLRINGKGHFAGVEDRVEWYAFVLWELGLGG</sequence>
<dbReference type="PRINTS" id="PR00862">
    <property type="entry name" value="PROLIGOPTASE"/>
</dbReference>
<keyword evidence="3" id="KW-0378">Hydrolase</keyword>
<comment type="function">
    <text evidence="2">Serine peptidase whose precise substrate specificity remains unclear. Does not cleave peptides after a arginine or lysine residue. Regulates trans-Golgi network morphology and sorting by regulating the membrane binding of the AP-1 complex. May play a role in the regulation of synaptic vesicle exocytosis.</text>
</comment>
<dbReference type="Proteomes" id="UP001212841">
    <property type="component" value="Unassembled WGS sequence"/>
</dbReference>
<dbReference type="GO" id="GO:0004252">
    <property type="term" value="F:serine-type endopeptidase activity"/>
    <property type="evidence" value="ECO:0007669"/>
    <property type="project" value="UniProtKB-UniRule"/>
</dbReference>
<proteinExistence type="inferred from homology"/>
<reference evidence="5" key="1">
    <citation type="submission" date="2020-05" db="EMBL/GenBank/DDBJ databases">
        <title>Phylogenomic resolution of chytrid fungi.</title>
        <authorList>
            <person name="Stajich J.E."/>
            <person name="Amses K."/>
            <person name="Simmons R."/>
            <person name="Seto K."/>
            <person name="Myers J."/>
            <person name="Bonds A."/>
            <person name="Quandt C.A."/>
            <person name="Barry K."/>
            <person name="Liu P."/>
            <person name="Grigoriev I."/>
            <person name="Longcore J.E."/>
            <person name="James T.Y."/>
        </authorList>
    </citation>
    <scope>NUCLEOTIDE SEQUENCE</scope>
    <source>
        <strain evidence="5">JEL0318</strain>
    </source>
</reference>
<organism evidence="5 6">
    <name type="scientific">Rhizophlyctis rosea</name>
    <dbReference type="NCBI Taxonomy" id="64517"/>
    <lineage>
        <taxon>Eukaryota</taxon>
        <taxon>Fungi</taxon>
        <taxon>Fungi incertae sedis</taxon>
        <taxon>Chytridiomycota</taxon>
        <taxon>Chytridiomycota incertae sedis</taxon>
        <taxon>Chytridiomycetes</taxon>
        <taxon>Rhizophlyctidales</taxon>
        <taxon>Rhizophlyctidaceae</taxon>
        <taxon>Rhizophlyctis</taxon>
    </lineage>
</organism>
<feature type="non-terminal residue" evidence="5">
    <location>
        <position position="1"/>
    </location>
</feature>
<accession>A0AAD5X122</accession>
<gene>
    <name evidence="5" type="ORF">HK097_001863</name>
</gene>
<evidence type="ECO:0000313" key="6">
    <source>
        <dbReference type="Proteomes" id="UP001212841"/>
    </source>
</evidence>
<dbReference type="PANTHER" id="PTHR11757:SF19">
    <property type="entry name" value="PROLYL ENDOPEPTIDASE-LIKE"/>
    <property type="match status" value="1"/>
</dbReference>
<keyword evidence="3" id="KW-0645">Protease</keyword>
<evidence type="ECO:0000256" key="3">
    <source>
        <dbReference type="RuleBase" id="RU368024"/>
    </source>
</evidence>
<dbReference type="PANTHER" id="PTHR11757">
    <property type="entry name" value="PROTEASE FAMILY S9A OLIGOPEPTIDASE"/>
    <property type="match status" value="1"/>
</dbReference>
<feature type="domain" description="Peptidase S9 prolyl oligopeptidase catalytic" evidence="4">
    <location>
        <begin position="2"/>
        <end position="100"/>
    </location>
</feature>
<dbReference type="GO" id="GO:0006508">
    <property type="term" value="P:proteolysis"/>
    <property type="evidence" value="ECO:0007669"/>
    <property type="project" value="UniProtKB-KW"/>
</dbReference>
<dbReference type="Gene3D" id="3.40.50.1820">
    <property type="entry name" value="alpha/beta hydrolase"/>
    <property type="match status" value="1"/>
</dbReference>
<protein>
    <recommendedName>
        <fullName evidence="3">Prolyl endopeptidase</fullName>
        <ecNumber evidence="3">3.4.21.-</ecNumber>
    </recommendedName>
</protein>
<dbReference type="SUPFAM" id="SSF53474">
    <property type="entry name" value="alpha/beta-Hydrolases"/>
    <property type="match status" value="1"/>
</dbReference>
<evidence type="ECO:0000256" key="2">
    <source>
        <dbReference type="ARBA" id="ARBA00045448"/>
    </source>
</evidence>
<dbReference type="EMBL" id="JADGJD010001385">
    <property type="protein sequence ID" value="KAJ3042921.1"/>
    <property type="molecule type" value="Genomic_DNA"/>
</dbReference>
<dbReference type="InterPro" id="IPR002470">
    <property type="entry name" value="Peptidase_S9A"/>
</dbReference>
<comment type="similarity">
    <text evidence="1 3">Belongs to the peptidase S9A family.</text>
</comment>
<dbReference type="AlphaFoldDB" id="A0AAD5X122"/>
<evidence type="ECO:0000259" key="4">
    <source>
        <dbReference type="Pfam" id="PF00326"/>
    </source>
</evidence>
<dbReference type="InterPro" id="IPR051543">
    <property type="entry name" value="Serine_Peptidase_S9A"/>
</dbReference>